<reference evidence="1" key="1">
    <citation type="submission" date="2019-10" db="EMBL/GenBank/DDBJ databases">
        <title>Conservation and host-specific expression of non-tandemly repeated heterogenous ribosome RNA gene in arbuscular mycorrhizal fungi.</title>
        <authorList>
            <person name="Maeda T."/>
            <person name="Kobayashi Y."/>
            <person name="Nakagawa T."/>
            <person name="Ezawa T."/>
            <person name="Yamaguchi K."/>
            <person name="Bino T."/>
            <person name="Nishimoto Y."/>
            <person name="Shigenobu S."/>
            <person name="Kawaguchi M."/>
        </authorList>
    </citation>
    <scope>NUCLEOTIDE SEQUENCE</scope>
    <source>
        <strain evidence="1">HR1</strain>
    </source>
</reference>
<dbReference type="OrthoDB" id="2365705at2759"/>
<evidence type="ECO:0000313" key="2">
    <source>
        <dbReference type="Proteomes" id="UP000615446"/>
    </source>
</evidence>
<sequence>MSLMTIDENEDTNNSVMIPSMKDLSLNENSPLIDVAAFNRFWSSFNEPKVGKEVQLIVYRESTSLFTSGYGTEHMTIPKCKSNRIPVLKSVTVRSKTKVYKQKITVADTTTFTTLISFAVKVSPPPGKQFVIRAADGALEYMPDDLVREVILASNKQIL</sequence>
<organism evidence="1 2">
    <name type="scientific">Rhizophagus clarus</name>
    <dbReference type="NCBI Taxonomy" id="94130"/>
    <lineage>
        <taxon>Eukaryota</taxon>
        <taxon>Fungi</taxon>
        <taxon>Fungi incertae sedis</taxon>
        <taxon>Mucoromycota</taxon>
        <taxon>Glomeromycotina</taxon>
        <taxon>Glomeromycetes</taxon>
        <taxon>Glomerales</taxon>
        <taxon>Glomeraceae</taxon>
        <taxon>Rhizophagus</taxon>
    </lineage>
</organism>
<comment type="caution">
    <text evidence="1">The sequence shown here is derived from an EMBL/GenBank/DDBJ whole genome shotgun (WGS) entry which is preliminary data.</text>
</comment>
<accession>A0A8H3KVM3</accession>
<evidence type="ECO:0000313" key="1">
    <source>
        <dbReference type="EMBL" id="GES74803.1"/>
    </source>
</evidence>
<protein>
    <submittedName>
        <fullName evidence="1">Uncharacterized protein</fullName>
    </submittedName>
</protein>
<proteinExistence type="predicted"/>
<dbReference type="Proteomes" id="UP000615446">
    <property type="component" value="Unassembled WGS sequence"/>
</dbReference>
<name>A0A8H3KVM3_9GLOM</name>
<dbReference type="AlphaFoldDB" id="A0A8H3KVM3"/>
<gene>
    <name evidence="1" type="ORF">RCL2_000226700</name>
</gene>
<dbReference type="EMBL" id="BLAL01000012">
    <property type="protein sequence ID" value="GES74803.1"/>
    <property type="molecule type" value="Genomic_DNA"/>
</dbReference>